<reference evidence="1 2" key="1">
    <citation type="submission" date="2024-04" db="EMBL/GenBank/DDBJ databases">
        <authorList>
            <person name="Waldvogel A.-M."/>
            <person name="Schoenle A."/>
        </authorList>
    </citation>
    <scope>NUCLEOTIDE SEQUENCE [LARGE SCALE GENOMIC DNA]</scope>
</reference>
<gene>
    <name evidence="1" type="ORF">KC01_LOCUS39830</name>
</gene>
<evidence type="ECO:0000313" key="1">
    <source>
        <dbReference type="EMBL" id="CAL1613656.1"/>
    </source>
</evidence>
<keyword evidence="2" id="KW-1185">Reference proteome</keyword>
<sequence>MWYDSNSHGAPCSLSGKNTEIVYWWKKLLIAFSCQTHSKRVSRFSTLLSHRRHKVTIEAIWQAADQCRL</sequence>
<proteinExistence type="predicted"/>
<dbReference type="EMBL" id="OZ035830">
    <property type="protein sequence ID" value="CAL1613656.1"/>
    <property type="molecule type" value="Genomic_DNA"/>
</dbReference>
<organism evidence="1 2">
    <name type="scientific">Knipowitschia caucasica</name>
    <name type="common">Caucasian dwarf goby</name>
    <name type="synonym">Pomatoschistus caucasicus</name>
    <dbReference type="NCBI Taxonomy" id="637954"/>
    <lineage>
        <taxon>Eukaryota</taxon>
        <taxon>Metazoa</taxon>
        <taxon>Chordata</taxon>
        <taxon>Craniata</taxon>
        <taxon>Vertebrata</taxon>
        <taxon>Euteleostomi</taxon>
        <taxon>Actinopterygii</taxon>
        <taxon>Neopterygii</taxon>
        <taxon>Teleostei</taxon>
        <taxon>Neoteleostei</taxon>
        <taxon>Acanthomorphata</taxon>
        <taxon>Gobiaria</taxon>
        <taxon>Gobiiformes</taxon>
        <taxon>Gobioidei</taxon>
        <taxon>Gobiidae</taxon>
        <taxon>Gobiinae</taxon>
        <taxon>Knipowitschia</taxon>
    </lineage>
</organism>
<name>A0AAV2MKG6_KNICA</name>
<dbReference type="AlphaFoldDB" id="A0AAV2MKG6"/>
<protein>
    <submittedName>
        <fullName evidence="1">Uncharacterized protein</fullName>
    </submittedName>
</protein>
<dbReference type="Proteomes" id="UP001497482">
    <property type="component" value="Chromosome 8"/>
</dbReference>
<accession>A0AAV2MKG6</accession>
<evidence type="ECO:0000313" key="2">
    <source>
        <dbReference type="Proteomes" id="UP001497482"/>
    </source>
</evidence>